<evidence type="ECO:0000256" key="2">
    <source>
        <dbReference type="SAM" id="Phobius"/>
    </source>
</evidence>
<dbReference type="Proteomes" id="UP000070544">
    <property type="component" value="Unassembled WGS sequence"/>
</dbReference>
<evidence type="ECO:0008006" key="6">
    <source>
        <dbReference type="Google" id="ProtNLM"/>
    </source>
</evidence>
<keyword evidence="2" id="KW-0812">Transmembrane</keyword>
<accession>A0A139AJ97</accession>
<feature type="transmembrane region" description="Helical" evidence="2">
    <location>
        <begin position="428"/>
        <end position="449"/>
    </location>
</feature>
<protein>
    <recommendedName>
        <fullName evidence="6">Peptidase A1 domain-containing protein</fullName>
    </recommendedName>
</protein>
<name>A0A139AJ97_GONPJ</name>
<dbReference type="AlphaFoldDB" id="A0A139AJ97"/>
<feature type="region of interest" description="Disordered" evidence="1">
    <location>
        <begin position="466"/>
        <end position="636"/>
    </location>
</feature>
<feature type="compositionally biased region" description="Basic and acidic residues" evidence="1">
    <location>
        <begin position="496"/>
        <end position="510"/>
    </location>
</feature>
<feature type="signal peptide" evidence="3">
    <location>
        <begin position="1"/>
        <end position="19"/>
    </location>
</feature>
<dbReference type="OrthoDB" id="409848at2759"/>
<keyword evidence="3" id="KW-0732">Signal</keyword>
<dbReference type="EMBL" id="KQ965750">
    <property type="protein sequence ID" value="KXS16870.1"/>
    <property type="molecule type" value="Genomic_DNA"/>
</dbReference>
<evidence type="ECO:0000256" key="3">
    <source>
        <dbReference type="SAM" id="SignalP"/>
    </source>
</evidence>
<keyword evidence="5" id="KW-1185">Reference proteome</keyword>
<dbReference type="STRING" id="1344416.A0A139AJ97"/>
<feature type="chain" id="PRO_5007296214" description="Peptidase A1 domain-containing protein" evidence="3">
    <location>
        <begin position="20"/>
        <end position="636"/>
    </location>
</feature>
<evidence type="ECO:0000256" key="1">
    <source>
        <dbReference type="SAM" id="MobiDB-lite"/>
    </source>
</evidence>
<dbReference type="CDD" id="cd12087">
    <property type="entry name" value="TM_EGFR-like"/>
    <property type="match status" value="1"/>
</dbReference>
<keyword evidence="2" id="KW-0472">Membrane</keyword>
<keyword evidence="2" id="KW-1133">Transmembrane helix</keyword>
<proteinExistence type="predicted"/>
<organism evidence="4 5">
    <name type="scientific">Gonapodya prolifera (strain JEL478)</name>
    <name type="common">Monoblepharis prolifera</name>
    <dbReference type="NCBI Taxonomy" id="1344416"/>
    <lineage>
        <taxon>Eukaryota</taxon>
        <taxon>Fungi</taxon>
        <taxon>Fungi incertae sedis</taxon>
        <taxon>Chytridiomycota</taxon>
        <taxon>Chytridiomycota incertae sedis</taxon>
        <taxon>Monoblepharidomycetes</taxon>
        <taxon>Monoblepharidales</taxon>
        <taxon>Gonapodyaceae</taxon>
        <taxon>Gonapodya</taxon>
    </lineage>
</organism>
<dbReference type="PANTHER" id="PTHR38360:SF1">
    <property type="entry name" value="F12P19.7"/>
    <property type="match status" value="1"/>
</dbReference>
<reference evidence="4 5" key="1">
    <citation type="journal article" date="2015" name="Genome Biol. Evol.">
        <title>Phylogenomic analyses indicate that early fungi evolved digesting cell walls of algal ancestors of land plants.</title>
        <authorList>
            <person name="Chang Y."/>
            <person name="Wang S."/>
            <person name="Sekimoto S."/>
            <person name="Aerts A.L."/>
            <person name="Choi C."/>
            <person name="Clum A."/>
            <person name="LaButti K.M."/>
            <person name="Lindquist E.A."/>
            <person name="Yee Ngan C."/>
            <person name="Ohm R.A."/>
            <person name="Salamov A.A."/>
            <person name="Grigoriev I.V."/>
            <person name="Spatafora J.W."/>
            <person name="Berbee M.L."/>
        </authorList>
    </citation>
    <scope>NUCLEOTIDE SEQUENCE [LARGE SCALE GENOMIC DNA]</scope>
    <source>
        <strain evidence="4 5">JEL478</strain>
    </source>
</reference>
<sequence>MAVVAVAILCSSLVHLGSAQSCANPVQYDSGKDYFPDKVSPQLSNTWKIDYSNSYKTLTNVVSGEVFVLYQCGSPVPSTVPPGAHTIPVPVNYAAVSTYSVARFLERLGLRSRILYTPDKANLSSPCMLLAPPTSPSFPLANGTSVDTSAVVFQHAAQDGPVGTPLWGDETGGKWAGVPWQKVVLHSNTTTYPLAKLESLLLPLSAFFNLERSARLLMDQATSLYRCEAQASDTAAANAGGKITVAWVGVGGGVVGTNDVDYKEKVLLDAGAAPIVIPNAVNSLSALLAADVLIDETPGVSTLADLYNAYGFTDADKARFRFLANGRVYRTDRTRTSGGANDFDQSRLAVPEQLQQDISHILYPGINPGWKPIWLRNLAVATDVVTTVTTALCPGGNISSTLAQSYQNITCVETSVSIIATPSGAAKIFAPLAVGILLILAIVGGVIWYRRRKDLANRRRRREAYNKRKDYLKTRRPMSPVGNTPASGGGSGGAAHGDEEERKVWLKMDDVGDEPGSPVAAERPRSPLRGVVSAPTREGDLGESGFPTGDQYDWQPATLGPAVASAAETARSRHSSSGGRGSRSTWRNMSSGEREPWASLGSDSEIDDDVARKMGGLVDGGHRRDGSRGSRGFGQR</sequence>
<evidence type="ECO:0000313" key="5">
    <source>
        <dbReference type="Proteomes" id="UP000070544"/>
    </source>
</evidence>
<evidence type="ECO:0000313" key="4">
    <source>
        <dbReference type="EMBL" id="KXS16870.1"/>
    </source>
</evidence>
<dbReference type="PANTHER" id="PTHR38360">
    <property type="entry name" value="OS03G0120000 PROTEIN"/>
    <property type="match status" value="1"/>
</dbReference>
<gene>
    <name evidence="4" type="ORF">M427DRAFT_30971</name>
</gene>